<dbReference type="GO" id="GO:0016020">
    <property type="term" value="C:membrane"/>
    <property type="evidence" value="ECO:0007669"/>
    <property type="project" value="UniProtKB-SubCell"/>
</dbReference>
<comment type="caution">
    <text evidence="7">The sequence shown here is derived from an EMBL/GenBank/DDBJ whole genome shotgun (WGS) entry which is preliminary data.</text>
</comment>
<protein>
    <submittedName>
        <fullName evidence="7">Hemolysin III family protein</fullName>
    </submittedName>
</protein>
<gene>
    <name evidence="7" type="ORF">FJU11_13920</name>
</gene>
<feature type="transmembrane region" description="Helical" evidence="6">
    <location>
        <begin position="199"/>
        <end position="220"/>
    </location>
</feature>
<reference evidence="7 8" key="1">
    <citation type="submission" date="2019-06" db="EMBL/GenBank/DDBJ databases">
        <authorList>
            <person name="Li M."/>
        </authorList>
    </citation>
    <scope>NUCLEOTIDE SEQUENCE [LARGE SCALE GENOMIC DNA]</scope>
    <source>
        <strain evidence="7 8">BGMRC6574</strain>
    </source>
</reference>
<keyword evidence="2 6" id="KW-0812">Transmembrane</keyword>
<evidence type="ECO:0000256" key="5">
    <source>
        <dbReference type="PIRSR" id="PIRSR604254-1"/>
    </source>
</evidence>
<dbReference type="EMBL" id="VHLH01000027">
    <property type="protein sequence ID" value="TPW26696.1"/>
    <property type="molecule type" value="Genomic_DNA"/>
</dbReference>
<dbReference type="Proteomes" id="UP000320314">
    <property type="component" value="Unassembled WGS sequence"/>
</dbReference>
<dbReference type="InterPro" id="IPR004254">
    <property type="entry name" value="AdipoR/HlyIII-related"/>
</dbReference>
<evidence type="ECO:0000256" key="4">
    <source>
        <dbReference type="ARBA" id="ARBA00023136"/>
    </source>
</evidence>
<proteinExistence type="predicted"/>
<keyword evidence="3 6" id="KW-1133">Transmembrane helix</keyword>
<keyword evidence="8" id="KW-1185">Reference proteome</keyword>
<accession>A0A506TZG8</accession>
<keyword evidence="5" id="KW-0862">Zinc</keyword>
<evidence type="ECO:0000256" key="2">
    <source>
        <dbReference type="ARBA" id="ARBA00022692"/>
    </source>
</evidence>
<evidence type="ECO:0000256" key="3">
    <source>
        <dbReference type="ARBA" id="ARBA00022989"/>
    </source>
</evidence>
<dbReference type="RefSeq" id="WP_141167675.1">
    <property type="nucleotide sequence ID" value="NZ_VHLH01000027.1"/>
</dbReference>
<dbReference type="Pfam" id="PF03006">
    <property type="entry name" value="HlyIII"/>
    <property type="match status" value="1"/>
</dbReference>
<dbReference type="GO" id="GO:0046872">
    <property type="term" value="F:metal ion binding"/>
    <property type="evidence" value="ECO:0007669"/>
    <property type="project" value="UniProtKB-KW"/>
</dbReference>
<feature type="transmembrane region" description="Helical" evidence="6">
    <location>
        <begin position="114"/>
        <end position="133"/>
    </location>
</feature>
<name>A0A506TZG8_9HYPH</name>
<evidence type="ECO:0000256" key="6">
    <source>
        <dbReference type="SAM" id="Phobius"/>
    </source>
</evidence>
<evidence type="ECO:0000313" key="7">
    <source>
        <dbReference type="EMBL" id="TPW26696.1"/>
    </source>
</evidence>
<evidence type="ECO:0000313" key="8">
    <source>
        <dbReference type="Proteomes" id="UP000320314"/>
    </source>
</evidence>
<feature type="transmembrane region" description="Helical" evidence="6">
    <location>
        <begin position="166"/>
        <end position="187"/>
    </location>
</feature>
<feature type="binding site" evidence="5">
    <location>
        <position position="198"/>
    </location>
    <ligand>
        <name>Zn(2+)</name>
        <dbReference type="ChEBI" id="CHEBI:29105"/>
    </ligand>
</feature>
<feature type="transmembrane region" description="Helical" evidence="6">
    <location>
        <begin position="88"/>
        <end position="108"/>
    </location>
</feature>
<evidence type="ECO:0000256" key="1">
    <source>
        <dbReference type="ARBA" id="ARBA00004141"/>
    </source>
</evidence>
<organism evidence="7 8">
    <name type="scientific">Pararhizobium mangrovi</name>
    <dbReference type="NCBI Taxonomy" id="2590452"/>
    <lineage>
        <taxon>Bacteria</taxon>
        <taxon>Pseudomonadati</taxon>
        <taxon>Pseudomonadota</taxon>
        <taxon>Alphaproteobacteria</taxon>
        <taxon>Hyphomicrobiales</taxon>
        <taxon>Rhizobiaceae</taxon>
        <taxon>Rhizobium/Agrobacterium group</taxon>
        <taxon>Pararhizobium</taxon>
    </lineage>
</organism>
<dbReference type="OrthoDB" id="9813689at2"/>
<feature type="transmembrane region" description="Helical" evidence="6">
    <location>
        <begin position="20"/>
        <end position="44"/>
    </location>
</feature>
<comment type="subcellular location">
    <subcellularLocation>
        <location evidence="1">Membrane</location>
        <topology evidence="1">Multi-pass membrane protein</topology>
    </subcellularLocation>
</comment>
<sequence length="224" mass="24296">MSKPALRSYDRRPYDRHEVYADGAVHVAGIALALCGSVALVIASSRLPPPHALVGTIVYALSLLGTLSLSALYNLWPETPVRRWLRRFDHAGIFLLIAGTYTPFVLHMGLGAKGFLVGMWCVAALGMVMKIALTGRFDRLAIFFYLALGWSGAALFGLMIETLRPATLILVLAGGLAYSAGLIFHLWRGLRFQNAIWHTFVLSGAACHYAAVWLTVGTLAPTAL</sequence>
<dbReference type="PANTHER" id="PTHR20855:SF3">
    <property type="entry name" value="LD03007P"/>
    <property type="match status" value="1"/>
</dbReference>
<feature type="transmembrane region" description="Helical" evidence="6">
    <location>
        <begin position="140"/>
        <end position="160"/>
    </location>
</feature>
<keyword evidence="4 6" id="KW-0472">Membrane</keyword>
<dbReference type="AlphaFoldDB" id="A0A506TZG8"/>
<feature type="transmembrane region" description="Helical" evidence="6">
    <location>
        <begin position="56"/>
        <end position="76"/>
    </location>
</feature>
<keyword evidence="5" id="KW-0479">Metal-binding</keyword>
<dbReference type="PANTHER" id="PTHR20855">
    <property type="entry name" value="ADIPOR/PROGESTIN RECEPTOR-RELATED"/>
    <property type="match status" value="1"/>
</dbReference>